<feature type="compositionally biased region" description="Acidic residues" evidence="1">
    <location>
        <begin position="510"/>
        <end position="533"/>
    </location>
</feature>
<protein>
    <recommendedName>
        <fullName evidence="2">DUF7357 domain-containing protein</fullName>
    </recommendedName>
</protein>
<proteinExistence type="predicted"/>
<sequence>MKGNDLRLRLVVRRHALPEARVVFNVPLDNDPTVARLLEQVNDIIPLESSDWGLEDYVVELHDAEGHAFDCLHFQPVAAVLKNDEEVFIRPLFTEDRKRRLLSGRHQISNDGKHLIDGVPFGRPRHRAPKDRPAVDIPPLKRRRLTYDDPEDLAKEDEDTQLLLTERGYGDAEEDGDDDDEFVADDADDLDEDMDDPAVSELEAELQDLEKDNALAEEDTEELGLDTELEGLEMGNSQVAEEDLEAELRDLQTANAQLAEEEQEFRQESQRPEEPEPAPELAVAPPTMLELLDLDRIAALRAAFPTAPVDVCEKTLLKSNKDESVAYKKLKRRNKPHKSLNEMLAYYDSLHPLHRKPQVEADDELDDGSGAESVDSLVKHYDEHGFPAGSILDGTASVHMAETLRKAGHLVKLPVRITFDDGQEGVGVESAKNKLGSKDSVASVDNESEEESQRTDSDDDEATSDSGDFSSSESDNDDSDSGSDSGPEEESAKDNTHVQDLHDLSSDSDSGGDSDSDSDIGSDSSDESTGEDVEMAHGNHPENAASSAENSDGSDSDSSDSESSSSDDSSDDDDSDSSSGDQTRPKMTDVGPSTSSAQPSSATPGQQSRGAQPESRGPPSASNQTQSAVPPGQGKSATQRRNARRRTALKIKQAEAKGISLPHHSPSASQSHDGTTDQALADSLNAKKAALLKSLASLSQMASNDDMDLDTEATGGAQSPALAPTPASEPASTASQRKSKLDVGAGRRMLFGALGLKNPKTKADEDDIRSKLMEDVRPLVNHRLQNSNDNPSQTASTGEPAVEEEDPDAWREKINYRAVECCEDGVNLSEPPFPFVQRWDPQQQYNGGRSKRKQRNQQAFYEDDSQHSAKKRKVAENGSYDDTHEESYFEGDSYWTNGEITLNYDEPQETHDQSMAEADQGDNYDDEQDLPPLPEDLSTLPALQTGEVKHGMVVTWKQLLMSKATNWQPQVSSLTGSVVDVYEDGAFRVMLAKRDRNLDQNAKIYDDEGNRVYDKFEVPDMDEDQEDGAELGYRTVDFLDMMEPRVLVQPSKDAVEATSTPPRREETRSTSGDQSTTLDHEKPSEESVIPETNREESLIPETNHESTGEVQGAQLSPAVDISPLTEERRHEISLLINDAGFRKDVDPSIIHKADSVQSLSSPSRQLEQMSHEAAAASDAPSPRLPSMEPAASPQAAAASSIGFSEFDTEPVSEARAEYPKLDLPPSDTGSSDYAHASGRQPDPDFSIDLGNEFSDQLADDSGLAGAANTDDGHDIASTHQPEGGDPERTPTKPTSLKLPTHESPAVSESSINSFPSLSEVWITASTSNSGSQNSAAVLSAIKARKSDVAPDLEYEEAMRRLDNKHDDDDDDMDLKAKFRFKRESVSQSQDAGAAVRKLMDQAIEKPQPKTKTKKYTSPVKTERASIGASSRHTRLSESPRLPRLRKLSSTTDKGDSSFVIPKGFQVVSLVTSSPEPEPVEYYPDNDIDESYVATAESSSLPEGDGWVRKLKHRELRGGSLPAPAAAAAAVAGRVPAQKKTGSSSQQVRRGASLGGGGIVKAGISKKKTFTRKF</sequence>
<evidence type="ECO:0000313" key="3">
    <source>
        <dbReference type="EMBL" id="KAK3681281.1"/>
    </source>
</evidence>
<evidence type="ECO:0000313" key="4">
    <source>
        <dbReference type="Proteomes" id="UP001270362"/>
    </source>
</evidence>
<evidence type="ECO:0000259" key="2">
    <source>
        <dbReference type="Pfam" id="PF24054"/>
    </source>
</evidence>
<comment type="caution">
    <text evidence="3">The sequence shown here is derived from an EMBL/GenBank/DDBJ whole genome shotgun (WGS) entry which is preliminary data.</text>
</comment>
<feature type="region of interest" description="Disordered" evidence="1">
    <location>
        <begin position="209"/>
        <end position="232"/>
    </location>
</feature>
<feature type="region of interest" description="Disordered" evidence="1">
    <location>
        <begin position="1531"/>
        <end position="1559"/>
    </location>
</feature>
<accession>A0AAE1C786</accession>
<feature type="region of interest" description="Disordered" evidence="1">
    <location>
        <begin position="1153"/>
        <end position="1312"/>
    </location>
</feature>
<feature type="compositionally biased region" description="Polar residues" evidence="1">
    <location>
        <begin position="783"/>
        <end position="797"/>
    </location>
</feature>
<feature type="compositionally biased region" description="Polar residues" evidence="1">
    <location>
        <begin position="666"/>
        <end position="678"/>
    </location>
</feature>
<feature type="compositionally biased region" description="Acidic residues" evidence="1">
    <location>
        <begin position="919"/>
        <end position="929"/>
    </location>
</feature>
<feature type="region of interest" description="Disordered" evidence="1">
    <location>
        <begin position="703"/>
        <end position="809"/>
    </location>
</feature>
<feature type="compositionally biased region" description="Acidic residues" evidence="1">
    <location>
        <begin position="148"/>
        <end position="160"/>
    </location>
</feature>
<feature type="compositionally biased region" description="Polar residues" evidence="1">
    <location>
        <begin position="1155"/>
        <end position="1168"/>
    </location>
</feature>
<feature type="compositionally biased region" description="Low complexity" evidence="1">
    <location>
        <begin position="464"/>
        <end position="473"/>
    </location>
</feature>
<feature type="compositionally biased region" description="Basic and acidic residues" evidence="1">
    <location>
        <begin position="768"/>
        <end position="777"/>
    </location>
</feature>
<feature type="region of interest" description="Disordered" evidence="1">
    <location>
        <begin position="909"/>
        <end position="931"/>
    </location>
</feature>
<feature type="compositionally biased region" description="Acidic residues" evidence="1">
    <location>
        <begin position="171"/>
        <end position="194"/>
    </location>
</feature>
<feature type="compositionally biased region" description="Basic and acidic residues" evidence="1">
    <location>
        <begin position="490"/>
        <end position="505"/>
    </location>
</feature>
<feature type="region of interest" description="Disordered" evidence="1">
    <location>
        <begin position="252"/>
        <end position="283"/>
    </location>
</feature>
<reference evidence="3" key="2">
    <citation type="submission" date="2023-06" db="EMBL/GenBank/DDBJ databases">
        <authorList>
            <consortium name="Lawrence Berkeley National Laboratory"/>
            <person name="Haridas S."/>
            <person name="Hensen N."/>
            <person name="Bonometti L."/>
            <person name="Westerberg I."/>
            <person name="Brannstrom I.O."/>
            <person name="Guillou S."/>
            <person name="Cros-Aarteil S."/>
            <person name="Calhoun S."/>
            <person name="Kuo A."/>
            <person name="Mondo S."/>
            <person name="Pangilinan J."/>
            <person name="Riley R."/>
            <person name="Labutti K."/>
            <person name="Andreopoulos B."/>
            <person name="Lipzen A."/>
            <person name="Chen C."/>
            <person name="Yanf M."/>
            <person name="Daum C."/>
            <person name="Ng V."/>
            <person name="Clum A."/>
            <person name="Steindorff A."/>
            <person name="Ohm R."/>
            <person name="Martin F."/>
            <person name="Silar P."/>
            <person name="Natvig D."/>
            <person name="Lalanne C."/>
            <person name="Gautier V."/>
            <person name="Ament-Velasquez S.L."/>
            <person name="Kruys A."/>
            <person name="Hutchinson M.I."/>
            <person name="Powell A.J."/>
            <person name="Barry K."/>
            <person name="Miller A.N."/>
            <person name="Grigoriev I.V."/>
            <person name="Debuchy R."/>
            <person name="Gladieux P."/>
            <person name="Thoren M.H."/>
            <person name="Johannesson H."/>
        </authorList>
    </citation>
    <scope>NUCLEOTIDE SEQUENCE</scope>
    <source>
        <strain evidence="3">CBS 314.62</strain>
    </source>
</reference>
<feature type="compositionally biased region" description="Basic and acidic residues" evidence="1">
    <location>
        <begin position="264"/>
        <end position="274"/>
    </location>
</feature>
<dbReference type="Proteomes" id="UP001270362">
    <property type="component" value="Unassembled WGS sequence"/>
</dbReference>
<feature type="region of interest" description="Disordered" evidence="1">
    <location>
        <begin position="430"/>
        <end position="681"/>
    </location>
</feature>
<feature type="compositionally biased region" description="Acidic residues" evidence="1">
    <location>
        <begin position="474"/>
        <end position="489"/>
    </location>
</feature>
<feature type="compositionally biased region" description="Basic and acidic residues" evidence="1">
    <location>
        <begin position="1092"/>
        <end position="1107"/>
    </location>
</feature>
<feature type="domain" description="DUF7357" evidence="2">
    <location>
        <begin position="6"/>
        <end position="139"/>
    </location>
</feature>
<reference evidence="3" key="1">
    <citation type="journal article" date="2023" name="Mol. Phylogenet. Evol.">
        <title>Genome-scale phylogeny and comparative genomics of the fungal order Sordariales.</title>
        <authorList>
            <person name="Hensen N."/>
            <person name="Bonometti L."/>
            <person name="Westerberg I."/>
            <person name="Brannstrom I.O."/>
            <person name="Guillou S."/>
            <person name="Cros-Aarteil S."/>
            <person name="Calhoun S."/>
            <person name="Haridas S."/>
            <person name="Kuo A."/>
            <person name="Mondo S."/>
            <person name="Pangilinan J."/>
            <person name="Riley R."/>
            <person name="LaButti K."/>
            <person name="Andreopoulos B."/>
            <person name="Lipzen A."/>
            <person name="Chen C."/>
            <person name="Yan M."/>
            <person name="Daum C."/>
            <person name="Ng V."/>
            <person name="Clum A."/>
            <person name="Steindorff A."/>
            <person name="Ohm R.A."/>
            <person name="Martin F."/>
            <person name="Silar P."/>
            <person name="Natvig D.O."/>
            <person name="Lalanne C."/>
            <person name="Gautier V."/>
            <person name="Ament-Velasquez S.L."/>
            <person name="Kruys A."/>
            <person name="Hutchinson M.I."/>
            <person name="Powell A.J."/>
            <person name="Barry K."/>
            <person name="Miller A.N."/>
            <person name="Grigoriev I.V."/>
            <person name="Debuchy R."/>
            <person name="Gladieux P."/>
            <person name="Hiltunen Thoren M."/>
            <person name="Johannesson H."/>
        </authorList>
    </citation>
    <scope>NUCLEOTIDE SEQUENCE</scope>
    <source>
        <strain evidence="3">CBS 314.62</strain>
    </source>
</reference>
<feature type="compositionally biased region" description="Low complexity" evidence="1">
    <location>
        <begin position="1185"/>
        <end position="1200"/>
    </location>
</feature>
<feature type="region of interest" description="Disordered" evidence="1">
    <location>
        <begin position="1045"/>
        <end position="1117"/>
    </location>
</feature>
<organism evidence="3 4">
    <name type="scientific">Podospora appendiculata</name>
    <dbReference type="NCBI Taxonomy" id="314037"/>
    <lineage>
        <taxon>Eukaryota</taxon>
        <taxon>Fungi</taxon>
        <taxon>Dikarya</taxon>
        <taxon>Ascomycota</taxon>
        <taxon>Pezizomycotina</taxon>
        <taxon>Sordariomycetes</taxon>
        <taxon>Sordariomycetidae</taxon>
        <taxon>Sordariales</taxon>
        <taxon>Podosporaceae</taxon>
        <taxon>Podospora</taxon>
    </lineage>
</organism>
<feature type="region of interest" description="Disordered" evidence="1">
    <location>
        <begin position="830"/>
        <end position="886"/>
    </location>
</feature>
<evidence type="ECO:0000256" key="1">
    <source>
        <dbReference type="SAM" id="MobiDB-lite"/>
    </source>
</evidence>
<feature type="compositionally biased region" description="Low complexity" evidence="1">
    <location>
        <begin position="719"/>
        <end position="735"/>
    </location>
</feature>
<dbReference type="Pfam" id="PF24054">
    <property type="entry name" value="DUF7357"/>
    <property type="match status" value="1"/>
</dbReference>
<feature type="compositionally biased region" description="Acidic residues" evidence="1">
    <location>
        <begin position="215"/>
        <end position="231"/>
    </location>
</feature>
<dbReference type="EMBL" id="JAULSO010000007">
    <property type="protein sequence ID" value="KAK3681281.1"/>
    <property type="molecule type" value="Genomic_DNA"/>
</dbReference>
<feature type="region of interest" description="Disordered" evidence="1">
    <location>
        <begin position="113"/>
        <end position="194"/>
    </location>
</feature>
<feature type="region of interest" description="Disordered" evidence="1">
    <location>
        <begin position="1400"/>
        <end position="1455"/>
    </location>
</feature>
<dbReference type="InterPro" id="IPR055781">
    <property type="entry name" value="DUF7357"/>
</dbReference>
<keyword evidence="4" id="KW-1185">Reference proteome</keyword>
<feature type="compositionally biased region" description="Low complexity" evidence="1">
    <location>
        <begin position="591"/>
        <end position="608"/>
    </location>
</feature>
<name>A0AAE1C786_9PEZI</name>
<gene>
    <name evidence="3" type="ORF">B0T22DRAFT_445491</name>
</gene>